<evidence type="ECO:0000256" key="3">
    <source>
        <dbReference type="ARBA" id="ARBA00004406"/>
    </source>
</evidence>
<dbReference type="Proteomes" id="UP000325440">
    <property type="component" value="Unassembled WGS sequence"/>
</dbReference>
<evidence type="ECO:0000256" key="10">
    <source>
        <dbReference type="ARBA" id="ARBA00023004"/>
    </source>
</evidence>
<evidence type="ECO:0000313" key="16">
    <source>
        <dbReference type="EMBL" id="VVC41020.1"/>
    </source>
</evidence>
<name>A0A5E4NET0_9HEMI</name>
<dbReference type="PANTHER" id="PTHR24292">
    <property type="entry name" value="CYTOCHROME P450"/>
    <property type="match status" value="1"/>
</dbReference>
<protein>
    <submittedName>
        <fullName evidence="16">Cytochrome P450, E-class, group I,Cytochrome P450,Cytochrome P450, conserved site</fullName>
    </submittedName>
</protein>
<evidence type="ECO:0000256" key="5">
    <source>
        <dbReference type="ARBA" id="ARBA00022617"/>
    </source>
</evidence>
<dbReference type="GO" id="GO:0016705">
    <property type="term" value="F:oxidoreductase activity, acting on paired donors, with incorporation or reduction of molecular oxygen"/>
    <property type="evidence" value="ECO:0007669"/>
    <property type="project" value="InterPro"/>
</dbReference>
<dbReference type="InterPro" id="IPR036396">
    <property type="entry name" value="Cyt_P450_sf"/>
</dbReference>
<evidence type="ECO:0000256" key="6">
    <source>
        <dbReference type="ARBA" id="ARBA00022723"/>
    </source>
</evidence>
<dbReference type="InterPro" id="IPR001128">
    <property type="entry name" value="Cyt_P450"/>
</dbReference>
<comment type="subcellular location">
    <subcellularLocation>
        <location evidence="3">Endoplasmic reticulum membrane</location>
        <topology evidence="3">Peripheral membrane protein</topology>
    </subcellularLocation>
    <subcellularLocation>
        <location evidence="2">Microsome membrane</location>
        <topology evidence="2">Peripheral membrane protein</topology>
    </subcellularLocation>
</comment>
<keyword evidence="15" id="KW-1133">Transmembrane helix</keyword>
<dbReference type="PANTHER" id="PTHR24292:SF54">
    <property type="entry name" value="CYP9F3-RELATED"/>
    <property type="match status" value="1"/>
</dbReference>
<proteinExistence type="inferred from homology"/>
<dbReference type="Pfam" id="PF00067">
    <property type="entry name" value="p450"/>
    <property type="match status" value="1"/>
</dbReference>
<keyword evidence="6 13" id="KW-0479">Metal-binding</keyword>
<dbReference type="PROSITE" id="PS00086">
    <property type="entry name" value="CYTOCHROME_P450"/>
    <property type="match status" value="1"/>
</dbReference>
<dbReference type="GO" id="GO:0005506">
    <property type="term" value="F:iron ion binding"/>
    <property type="evidence" value="ECO:0007669"/>
    <property type="project" value="InterPro"/>
</dbReference>
<keyword evidence="12 15" id="KW-0472">Membrane</keyword>
<keyword evidence="10 13" id="KW-0408">Iron</keyword>
<evidence type="ECO:0000256" key="9">
    <source>
        <dbReference type="ARBA" id="ARBA00023002"/>
    </source>
</evidence>
<dbReference type="GO" id="GO:0005789">
    <property type="term" value="C:endoplasmic reticulum membrane"/>
    <property type="evidence" value="ECO:0007669"/>
    <property type="project" value="UniProtKB-SubCell"/>
</dbReference>
<dbReference type="Gene3D" id="1.10.630.10">
    <property type="entry name" value="Cytochrome P450"/>
    <property type="match status" value="1"/>
</dbReference>
<evidence type="ECO:0000256" key="12">
    <source>
        <dbReference type="ARBA" id="ARBA00023136"/>
    </source>
</evidence>
<evidence type="ECO:0000256" key="14">
    <source>
        <dbReference type="RuleBase" id="RU000461"/>
    </source>
</evidence>
<comment type="similarity">
    <text evidence="4 14">Belongs to the cytochrome P450 family.</text>
</comment>
<evidence type="ECO:0000256" key="1">
    <source>
        <dbReference type="ARBA" id="ARBA00001971"/>
    </source>
</evidence>
<dbReference type="CDD" id="cd11056">
    <property type="entry name" value="CYP6-like"/>
    <property type="match status" value="1"/>
</dbReference>
<keyword evidence="9 14" id="KW-0560">Oxidoreductase</keyword>
<organism evidence="16 17">
    <name type="scientific">Cinara cedri</name>
    <dbReference type="NCBI Taxonomy" id="506608"/>
    <lineage>
        <taxon>Eukaryota</taxon>
        <taxon>Metazoa</taxon>
        <taxon>Ecdysozoa</taxon>
        <taxon>Arthropoda</taxon>
        <taxon>Hexapoda</taxon>
        <taxon>Insecta</taxon>
        <taxon>Pterygota</taxon>
        <taxon>Neoptera</taxon>
        <taxon>Paraneoptera</taxon>
        <taxon>Hemiptera</taxon>
        <taxon>Sternorrhyncha</taxon>
        <taxon>Aphidomorpha</taxon>
        <taxon>Aphidoidea</taxon>
        <taxon>Aphididae</taxon>
        <taxon>Lachninae</taxon>
        <taxon>Cinara</taxon>
    </lineage>
</organism>
<keyword evidence="8" id="KW-0492">Microsome</keyword>
<gene>
    <name evidence="16" type="ORF">CINCED_3A015764</name>
</gene>
<evidence type="ECO:0000256" key="2">
    <source>
        <dbReference type="ARBA" id="ARBA00004174"/>
    </source>
</evidence>
<dbReference type="PRINTS" id="PR00463">
    <property type="entry name" value="EP450I"/>
</dbReference>
<dbReference type="GO" id="GO:0020037">
    <property type="term" value="F:heme binding"/>
    <property type="evidence" value="ECO:0007669"/>
    <property type="project" value="InterPro"/>
</dbReference>
<dbReference type="FunFam" id="1.10.630.10:FF:000042">
    <property type="entry name" value="Cytochrome P450"/>
    <property type="match status" value="1"/>
</dbReference>
<sequence>MFSYSPSWWLNIATFCVIMCMIAYYFCTWTFTKWEKLNVPYVRPIPLFGNFLNVALGFEHPVDFYKRIYNELAGHQYGGLFQMRTPYLMIRDPKLINTILIKDFSYFPNRGIYSDFSFNPLSNNLFFMENPQWKVIRNKLSPAFTLGKLKLMYDQIKECGDEMMKNISKNLTENSNSEIEVKDVIGNYSIDVISTCAFGLKLNTINEENIVFRRYGKSLLKPSLRHLLKELSLMVTPALLKVIKLKDFPADALDFFDSVFRETITYREKNNIVRNDFVQVLMQARRDLVFNENLLPIEKFTETQIVANAFVMFLAGFETVSTTLSFCLYELALKKGIQEKLRDEIISQKFKNNGVIDNDFLVDLNYLDMVLAETLRKYPPTFALFRKASRDYHVGNDSLTIEKGQQIIIPTLSLHYDANYFPNPEVFDPERFSCEQKTKRQRGTYFPFGDGPRICIGKSFAELEMKLALVEILTKFEVEPCRKTEIPLKFSKKTFIMMPENGIWLRFKHKF</sequence>
<feature type="transmembrane region" description="Helical" evidence="15">
    <location>
        <begin position="6"/>
        <end position="27"/>
    </location>
</feature>
<evidence type="ECO:0000256" key="13">
    <source>
        <dbReference type="PIRSR" id="PIRSR602401-1"/>
    </source>
</evidence>
<dbReference type="GO" id="GO:0004497">
    <property type="term" value="F:monooxygenase activity"/>
    <property type="evidence" value="ECO:0007669"/>
    <property type="project" value="UniProtKB-KW"/>
</dbReference>
<dbReference type="PRINTS" id="PR00385">
    <property type="entry name" value="P450"/>
</dbReference>
<dbReference type="InterPro" id="IPR002401">
    <property type="entry name" value="Cyt_P450_E_grp-I"/>
</dbReference>
<evidence type="ECO:0000256" key="7">
    <source>
        <dbReference type="ARBA" id="ARBA00022824"/>
    </source>
</evidence>
<dbReference type="InterPro" id="IPR017972">
    <property type="entry name" value="Cyt_P450_CS"/>
</dbReference>
<keyword evidence="15" id="KW-0812">Transmembrane</keyword>
<keyword evidence="5 13" id="KW-0349">Heme</keyword>
<keyword evidence="7" id="KW-0256">Endoplasmic reticulum</keyword>
<evidence type="ECO:0000256" key="8">
    <source>
        <dbReference type="ARBA" id="ARBA00022848"/>
    </source>
</evidence>
<dbReference type="OrthoDB" id="2789670at2759"/>
<keyword evidence="11 14" id="KW-0503">Monooxygenase</keyword>
<feature type="binding site" description="axial binding residue" evidence="13">
    <location>
        <position position="455"/>
    </location>
    <ligand>
        <name>heme</name>
        <dbReference type="ChEBI" id="CHEBI:30413"/>
    </ligand>
    <ligandPart>
        <name>Fe</name>
        <dbReference type="ChEBI" id="CHEBI:18248"/>
    </ligandPart>
</feature>
<evidence type="ECO:0000256" key="15">
    <source>
        <dbReference type="SAM" id="Phobius"/>
    </source>
</evidence>
<keyword evidence="17" id="KW-1185">Reference proteome</keyword>
<evidence type="ECO:0000313" key="17">
    <source>
        <dbReference type="Proteomes" id="UP000325440"/>
    </source>
</evidence>
<comment type="cofactor">
    <cofactor evidence="1 13">
        <name>heme</name>
        <dbReference type="ChEBI" id="CHEBI:30413"/>
    </cofactor>
</comment>
<reference evidence="16 17" key="1">
    <citation type="submission" date="2019-08" db="EMBL/GenBank/DDBJ databases">
        <authorList>
            <person name="Alioto T."/>
            <person name="Alioto T."/>
            <person name="Gomez Garrido J."/>
        </authorList>
    </citation>
    <scope>NUCLEOTIDE SEQUENCE [LARGE SCALE GENOMIC DNA]</scope>
</reference>
<dbReference type="InterPro" id="IPR050476">
    <property type="entry name" value="Insect_CytP450_Detox"/>
</dbReference>
<evidence type="ECO:0000256" key="4">
    <source>
        <dbReference type="ARBA" id="ARBA00010617"/>
    </source>
</evidence>
<dbReference type="SUPFAM" id="SSF48264">
    <property type="entry name" value="Cytochrome P450"/>
    <property type="match status" value="1"/>
</dbReference>
<dbReference type="AlphaFoldDB" id="A0A5E4NET0"/>
<accession>A0A5E4NET0</accession>
<evidence type="ECO:0000256" key="11">
    <source>
        <dbReference type="ARBA" id="ARBA00023033"/>
    </source>
</evidence>
<dbReference type="EMBL" id="CABPRJ010001911">
    <property type="protein sequence ID" value="VVC41020.1"/>
    <property type="molecule type" value="Genomic_DNA"/>
</dbReference>